<dbReference type="GeneID" id="115925014"/>
<dbReference type="RefSeq" id="XP_030843998.1">
    <property type="nucleotide sequence ID" value="XM_030988138.1"/>
</dbReference>
<reference evidence="2" key="1">
    <citation type="submission" date="2015-02" db="EMBL/GenBank/DDBJ databases">
        <title>Genome sequencing for Strongylocentrotus purpuratus.</title>
        <authorList>
            <person name="Murali S."/>
            <person name="Liu Y."/>
            <person name="Vee V."/>
            <person name="English A."/>
            <person name="Wang M."/>
            <person name="Skinner E."/>
            <person name="Han Y."/>
            <person name="Muzny D.M."/>
            <person name="Worley K.C."/>
            <person name="Gibbs R.A."/>
        </authorList>
    </citation>
    <scope>NUCLEOTIDE SEQUENCE</scope>
</reference>
<name>A0A7M7P1Y6_STRPU</name>
<evidence type="ECO:0000313" key="1">
    <source>
        <dbReference type="EnsemblMetazoa" id="XP_030843998"/>
    </source>
</evidence>
<dbReference type="EnsemblMetazoa" id="XM_030988138">
    <property type="protein sequence ID" value="XP_030843998"/>
    <property type="gene ID" value="LOC115925014"/>
</dbReference>
<evidence type="ECO:0000313" key="2">
    <source>
        <dbReference type="Proteomes" id="UP000007110"/>
    </source>
</evidence>
<keyword evidence="2" id="KW-1185">Reference proteome</keyword>
<accession>A0A7M7P1Y6</accession>
<organism evidence="1 2">
    <name type="scientific">Strongylocentrotus purpuratus</name>
    <name type="common">Purple sea urchin</name>
    <dbReference type="NCBI Taxonomy" id="7668"/>
    <lineage>
        <taxon>Eukaryota</taxon>
        <taxon>Metazoa</taxon>
        <taxon>Echinodermata</taxon>
        <taxon>Eleutherozoa</taxon>
        <taxon>Echinozoa</taxon>
        <taxon>Echinoidea</taxon>
        <taxon>Euechinoidea</taxon>
        <taxon>Echinacea</taxon>
        <taxon>Camarodonta</taxon>
        <taxon>Echinidea</taxon>
        <taxon>Strongylocentrotidae</taxon>
        <taxon>Strongylocentrotus</taxon>
    </lineage>
</organism>
<dbReference type="AlphaFoldDB" id="A0A7M7P1Y6"/>
<reference evidence="1" key="2">
    <citation type="submission" date="2021-01" db="UniProtKB">
        <authorList>
            <consortium name="EnsemblMetazoa"/>
        </authorList>
    </citation>
    <scope>IDENTIFICATION</scope>
</reference>
<dbReference type="Gene3D" id="2.10.25.10">
    <property type="entry name" value="Laminin"/>
    <property type="match status" value="1"/>
</dbReference>
<proteinExistence type="predicted"/>
<dbReference type="KEGG" id="spu:115925014"/>
<sequence>MGRLYVEVWEMCVYKQGRRFEGILGKNRWRKWCKWEEVYEIHKGHLEEGFTYEFASATMAYISCLRDDKDPNAKRDNCPRPCTSNPCNGPHMSKCTETGTDVSKSYTCSCDPGWHYIAGKKKCDDKNVCGTAKELCSRTNTIECVMTLPKKAEIARE</sequence>
<evidence type="ECO:0008006" key="3">
    <source>
        <dbReference type="Google" id="ProtNLM"/>
    </source>
</evidence>
<dbReference type="Proteomes" id="UP000007110">
    <property type="component" value="Unassembled WGS sequence"/>
</dbReference>
<dbReference type="InParanoid" id="A0A7M7P1Y6"/>
<protein>
    <recommendedName>
        <fullName evidence="3">EGF-like domain-containing protein</fullName>
    </recommendedName>
</protein>